<evidence type="ECO:0000256" key="4">
    <source>
        <dbReference type="ARBA" id="ARBA00022840"/>
    </source>
</evidence>
<feature type="compositionally biased region" description="Low complexity" evidence="5">
    <location>
        <begin position="229"/>
        <end position="239"/>
    </location>
</feature>
<feature type="region of interest" description="Disordered" evidence="5">
    <location>
        <begin position="215"/>
        <end position="247"/>
    </location>
</feature>
<reference evidence="7" key="2">
    <citation type="journal article" date="2023" name="IMA Fungus">
        <title>Comparative genomic study of the Penicillium genus elucidates a diverse pangenome and 15 lateral gene transfer events.</title>
        <authorList>
            <person name="Petersen C."/>
            <person name="Sorensen T."/>
            <person name="Nielsen M.R."/>
            <person name="Sondergaard T.E."/>
            <person name="Sorensen J.L."/>
            <person name="Fitzpatrick D.A."/>
            <person name="Frisvad J.C."/>
            <person name="Nielsen K.L."/>
        </authorList>
    </citation>
    <scope>NUCLEOTIDE SEQUENCE</scope>
    <source>
        <strain evidence="7">IBT 30069</strain>
    </source>
</reference>
<sequence length="364" mass="40552">MGSATNAERVVLSDFGCAKHLNHPDQRITTRVGTLQYCAPELNMDNSDGYGRAADLWSLGCVMAVMLVGYTPFEDPYKELKTEMESLEKDLKNLAISVLARGFLSSLLIPDEELRMDTKEALTHLWLAAPSRERRLEAIYQNMLLEWEPRDIDTPVVVNIDNLDGDDTRAASISSTPEPEQIIAPPVYPSQSIDHVSETSFDETAIQHNLQLQSPISLSSPSNCNDLNPGPQQPKTQTHPKPPPTIPKATHKLIISADQLATIKRIPMEIPNPNSTTPLNPLAAPFQPQRNARTRLPMVRCPSPSQQDIGPPYETPGTIPKKGIYDIPREDEEQVYEEVCNPVTGKRKRLIYGQDEESVKKLFA</sequence>
<name>A0A9W9KL17_9EURO</name>
<dbReference type="PROSITE" id="PS50011">
    <property type="entry name" value="PROTEIN_KINASE_DOM"/>
    <property type="match status" value="1"/>
</dbReference>
<keyword evidence="2" id="KW-0547">Nucleotide-binding</keyword>
<keyword evidence="3" id="KW-0418">Kinase</keyword>
<dbReference type="PANTHER" id="PTHR43671">
    <property type="entry name" value="SERINE/THREONINE-PROTEIN KINASE NEK"/>
    <property type="match status" value="1"/>
</dbReference>
<evidence type="ECO:0000256" key="5">
    <source>
        <dbReference type="SAM" id="MobiDB-lite"/>
    </source>
</evidence>
<dbReference type="Gene3D" id="1.10.510.10">
    <property type="entry name" value="Transferase(Phosphotransferase) domain 1"/>
    <property type="match status" value="1"/>
</dbReference>
<dbReference type="PANTHER" id="PTHR43671:SF86">
    <property type="entry name" value="PROTEIN KINASE DOMAIN-CONTAINING PROTEIN"/>
    <property type="match status" value="1"/>
</dbReference>
<dbReference type="Proteomes" id="UP001149165">
    <property type="component" value="Unassembled WGS sequence"/>
</dbReference>
<keyword evidence="1" id="KW-0808">Transferase</keyword>
<dbReference type="InterPro" id="IPR011009">
    <property type="entry name" value="Kinase-like_dom_sf"/>
</dbReference>
<evidence type="ECO:0000256" key="3">
    <source>
        <dbReference type="ARBA" id="ARBA00022777"/>
    </source>
</evidence>
<evidence type="ECO:0000256" key="1">
    <source>
        <dbReference type="ARBA" id="ARBA00022679"/>
    </source>
</evidence>
<keyword evidence="4" id="KW-0067">ATP-binding</keyword>
<dbReference type="OrthoDB" id="4365713at2759"/>
<dbReference type="SUPFAM" id="SSF56112">
    <property type="entry name" value="Protein kinase-like (PK-like)"/>
    <property type="match status" value="1"/>
</dbReference>
<dbReference type="AlphaFoldDB" id="A0A9W9KL17"/>
<evidence type="ECO:0000259" key="6">
    <source>
        <dbReference type="PROSITE" id="PS50011"/>
    </source>
</evidence>
<dbReference type="InterPro" id="IPR000719">
    <property type="entry name" value="Prot_kinase_dom"/>
</dbReference>
<dbReference type="SMART" id="SM00220">
    <property type="entry name" value="S_TKc"/>
    <property type="match status" value="1"/>
</dbReference>
<comment type="caution">
    <text evidence="7">The sequence shown here is derived from an EMBL/GenBank/DDBJ whole genome shotgun (WGS) entry which is preliminary data.</text>
</comment>
<dbReference type="EMBL" id="JAPQKH010000003">
    <property type="protein sequence ID" value="KAJ5109318.1"/>
    <property type="molecule type" value="Genomic_DNA"/>
</dbReference>
<proteinExistence type="predicted"/>
<accession>A0A9W9KL17</accession>
<evidence type="ECO:0000256" key="2">
    <source>
        <dbReference type="ARBA" id="ARBA00022741"/>
    </source>
</evidence>
<organism evidence="7 8">
    <name type="scientific">Penicillium angulare</name>
    <dbReference type="NCBI Taxonomy" id="116970"/>
    <lineage>
        <taxon>Eukaryota</taxon>
        <taxon>Fungi</taxon>
        <taxon>Dikarya</taxon>
        <taxon>Ascomycota</taxon>
        <taxon>Pezizomycotina</taxon>
        <taxon>Eurotiomycetes</taxon>
        <taxon>Eurotiomycetidae</taxon>
        <taxon>Eurotiales</taxon>
        <taxon>Aspergillaceae</taxon>
        <taxon>Penicillium</taxon>
    </lineage>
</organism>
<dbReference type="InterPro" id="IPR050660">
    <property type="entry name" value="NEK_Ser/Thr_kinase"/>
</dbReference>
<keyword evidence="8" id="KW-1185">Reference proteome</keyword>
<protein>
    <recommendedName>
        <fullName evidence="6">Protein kinase domain-containing protein</fullName>
    </recommendedName>
</protein>
<feature type="region of interest" description="Disordered" evidence="5">
    <location>
        <begin position="302"/>
        <end position="324"/>
    </location>
</feature>
<dbReference type="GO" id="GO:0004674">
    <property type="term" value="F:protein serine/threonine kinase activity"/>
    <property type="evidence" value="ECO:0007669"/>
    <property type="project" value="TreeGrafter"/>
</dbReference>
<dbReference type="GO" id="GO:0005524">
    <property type="term" value="F:ATP binding"/>
    <property type="evidence" value="ECO:0007669"/>
    <property type="project" value="UniProtKB-KW"/>
</dbReference>
<evidence type="ECO:0000313" key="7">
    <source>
        <dbReference type="EMBL" id="KAJ5109318.1"/>
    </source>
</evidence>
<reference evidence="7" key="1">
    <citation type="submission" date="2022-11" db="EMBL/GenBank/DDBJ databases">
        <authorList>
            <person name="Petersen C."/>
        </authorList>
    </citation>
    <scope>NUCLEOTIDE SEQUENCE</scope>
    <source>
        <strain evidence="7">IBT 30069</strain>
    </source>
</reference>
<gene>
    <name evidence="7" type="ORF">N7456_005993</name>
</gene>
<dbReference type="Pfam" id="PF00069">
    <property type="entry name" value="Pkinase"/>
    <property type="match status" value="1"/>
</dbReference>
<feature type="domain" description="Protein kinase" evidence="6">
    <location>
        <begin position="1"/>
        <end position="127"/>
    </location>
</feature>
<evidence type="ECO:0000313" key="8">
    <source>
        <dbReference type="Proteomes" id="UP001149165"/>
    </source>
</evidence>